<reference evidence="1" key="1">
    <citation type="journal article" date="2023" name="Mol. Biol. Evol.">
        <title>Third-Generation Sequencing Reveals the Adaptive Role of the Epigenome in Three Deep-Sea Polychaetes.</title>
        <authorList>
            <person name="Perez M."/>
            <person name="Aroh O."/>
            <person name="Sun Y."/>
            <person name="Lan Y."/>
            <person name="Juniper S.K."/>
            <person name="Young C.R."/>
            <person name="Angers B."/>
            <person name="Qian P.Y."/>
        </authorList>
    </citation>
    <scope>NUCLEOTIDE SEQUENCE</scope>
    <source>
        <strain evidence="1">P08H-3</strain>
    </source>
</reference>
<dbReference type="Pfam" id="PF14983">
    <property type="entry name" value="SPMIP10-like"/>
    <property type="match status" value="1"/>
</dbReference>
<evidence type="ECO:0000313" key="2">
    <source>
        <dbReference type="Proteomes" id="UP001208570"/>
    </source>
</evidence>
<dbReference type="PANTHER" id="PTHR35247:SF1">
    <property type="entry name" value="TESTIS-EXPRESSED PROTEIN 43"/>
    <property type="match status" value="1"/>
</dbReference>
<proteinExistence type="predicted"/>
<sequence length="89" mass="10866">MIPRLYVPEWKTDMRNRNLIVQNAELGGVPHFEHDENLFLEKHEQMYYNVESRTRVDGKYHLPERKEMLTPPFHHSTSRYQSTLMYMKE</sequence>
<dbReference type="AlphaFoldDB" id="A0AAD9J8W3"/>
<accession>A0AAD9J8W3</accession>
<comment type="caution">
    <text evidence="1">The sequence shown here is derived from an EMBL/GenBank/DDBJ whole genome shotgun (WGS) entry which is preliminary data.</text>
</comment>
<dbReference type="PANTHER" id="PTHR35247">
    <property type="entry name" value="TESTIS-EXPRESSED PROTEIN 43"/>
    <property type="match status" value="1"/>
</dbReference>
<organism evidence="1 2">
    <name type="scientific">Paralvinella palmiformis</name>
    <dbReference type="NCBI Taxonomy" id="53620"/>
    <lineage>
        <taxon>Eukaryota</taxon>
        <taxon>Metazoa</taxon>
        <taxon>Spiralia</taxon>
        <taxon>Lophotrochozoa</taxon>
        <taxon>Annelida</taxon>
        <taxon>Polychaeta</taxon>
        <taxon>Sedentaria</taxon>
        <taxon>Canalipalpata</taxon>
        <taxon>Terebellida</taxon>
        <taxon>Terebelliformia</taxon>
        <taxon>Alvinellidae</taxon>
        <taxon>Paralvinella</taxon>
    </lineage>
</organism>
<dbReference type="Proteomes" id="UP001208570">
    <property type="component" value="Unassembled WGS sequence"/>
</dbReference>
<gene>
    <name evidence="1" type="ORF">LSH36_484g04112</name>
</gene>
<protein>
    <submittedName>
        <fullName evidence="1">Uncharacterized protein</fullName>
    </submittedName>
</protein>
<keyword evidence="2" id="KW-1185">Reference proteome</keyword>
<dbReference type="EMBL" id="JAODUP010000484">
    <property type="protein sequence ID" value="KAK2148782.1"/>
    <property type="molecule type" value="Genomic_DNA"/>
</dbReference>
<dbReference type="InterPro" id="IPR027965">
    <property type="entry name" value="SPMIP10"/>
</dbReference>
<evidence type="ECO:0000313" key="1">
    <source>
        <dbReference type="EMBL" id="KAK2148782.1"/>
    </source>
</evidence>
<name>A0AAD9J8W3_9ANNE</name>